<reference evidence="1" key="2">
    <citation type="submission" date="2020-09" db="EMBL/GenBank/DDBJ databases">
        <authorList>
            <person name="Sun Q."/>
            <person name="Ohkuma M."/>
        </authorList>
    </citation>
    <scope>NUCLEOTIDE SEQUENCE</scope>
    <source>
        <strain evidence="1">JCM 4834</strain>
    </source>
</reference>
<dbReference type="AlphaFoldDB" id="A0A918QH74"/>
<sequence>MASTRSGSEVDRRVACRDVPVPPTSHLSVEQLKGVACVACRGQLFESRVHRGVALVRDGGLLLDYDVYSCPPSGGGAA</sequence>
<accession>A0A918QH74</accession>
<comment type="caution">
    <text evidence="1">The sequence shown here is derived from an EMBL/GenBank/DDBJ whole genome shotgun (WGS) entry which is preliminary data.</text>
</comment>
<protein>
    <submittedName>
        <fullName evidence="1">Uncharacterized protein</fullName>
    </submittedName>
</protein>
<reference evidence="1" key="1">
    <citation type="journal article" date="2014" name="Int. J. Syst. Evol. Microbiol.">
        <title>Complete genome sequence of Corynebacterium casei LMG S-19264T (=DSM 44701T), isolated from a smear-ripened cheese.</title>
        <authorList>
            <consortium name="US DOE Joint Genome Institute (JGI-PGF)"/>
            <person name="Walter F."/>
            <person name="Albersmeier A."/>
            <person name="Kalinowski J."/>
            <person name="Ruckert C."/>
        </authorList>
    </citation>
    <scope>NUCLEOTIDE SEQUENCE</scope>
    <source>
        <strain evidence="1">JCM 4834</strain>
    </source>
</reference>
<evidence type="ECO:0000313" key="1">
    <source>
        <dbReference type="EMBL" id="GGZ45904.1"/>
    </source>
</evidence>
<name>A0A918QH74_9ACTN</name>
<evidence type="ECO:0000313" key="2">
    <source>
        <dbReference type="Proteomes" id="UP000634660"/>
    </source>
</evidence>
<proteinExistence type="predicted"/>
<dbReference type="EMBL" id="BMVX01000001">
    <property type="protein sequence ID" value="GGZ45904.1"/>
    <property type="molecule type" value="Genomic_DNA"/>
</dbReference>
<dbReference type="Proteomes" id="UP000634660">
    <property type="component" value="Unassembled WGS sequence"/>
</dbReference>
<organism evidence="1 2">
    <name type="scientific">Streptomyces subrutilus</name>
    <dbReference type="NCBI Taxonomy" id="36818"/>
    <lineage>
        <taxon>Bacteria</taxon>
        <taxon>Bacillati</taxon>
        <taxon>Actinomycetota</taxon>
        <taxon>Actinomycetes</taxon>
        <taxon>Kitasatosporales</taxon>
        <taxon>Streptomycetaceae</taxon>
        <taxon>Streptomyces</taxon>
    </lineage>
</organism>
<gene>
    <name evidence="1" type="ORF">GCM10010371_01180</name>
</gene>